<dbReference type="FunFam" id="3.40.1120.10:FF:000001">
    <property type="entry name" value="Ribosomal protein L15"/>
    <property type="match status" value="1"/>
</dbReference>
<dbReference type="InterPro" id="IPR020925">
    <property type="entry name" value="Ribosomal_eL15_CS"/>
</dbReference>
<evidence type="ECO:0000313" key="7">
    <source>
        <dbReference type="Proteomes" id="UP000321947"/>
    </source>
</evidence>
<evidence type="ECO:0000256" key="1">
    <source>
        <dbReference type="ARBA" id="ARBA00006857"/>
    </source>
</evidence>
<dbReference type="InterPro" id="IPR007811">
    <property type="entry name" value="RPC4"/>
</dbReference>
<organism evidence="6 7">
    <name type="scientific">Cucumis melo var. makuwa</name>
    <name type="common">Oriental melon</name>
    <dbReference type="NCBI Taxonomy" id="1194695"/>
    <lineage>
        <taxon>Eukaryota</taxon>
        <taxon>Viridiplantae</taxon>
        <taxon>Streptophyta</taxon>
        <taxon>Embryophyta</taxon>
        <taxon>Tracheophyta</taxon>
        <taxon>Spermatophyta</taxon>
        <taxon>Magnoliopsida</taxon>
        <taxon>eudicotyledons</taxon>
        <taxon>Gunneridae</taxon>
        <taxon>Pentapetalae</taxon>
        <taxon>rosids</taxon>
        <taxon>fabids</taxon>
        <taxon>Cucurbitales</taxon>
        <taxon>Cucurbitaceae</taxon>
        <taxon>Benincaseae</taxon>
        <taxon>Cucumis</taxon>
    </lineage>
</organism>
<keyword evidence="3 4" id="KW-0687">Ribonucleoprotein</keyword>
<dbReference type="GO" id="GO:0022625">
    <property type="term" value="C:cytosolic large ribosomal subunit"/>
    <property type="evidence" value="ECO:0007669"/>
    <property type="project" value="TreeGrafter"/>
</dbReference>
<evidence type="ECO:0000256" key="3">
    <source>
        <dbReference type="ARBA" id="ARBA00023274"/>
    </source>
</evidence>
<protein>
    <recommendedName>
        <fullName evidence="4">Ribosomal protein L15</fullName>
    </recommendedName>
</protein>
<dbReference type="AlphaFoldDB" id="A0A5D3D2X2"/>
<dbReference type="PROSITE" id="PS01194">
    <property type="entry name" value="RIBOSOMAL_L15E"/>
    <property type="match status" value="1"/>
</dbReference>
<dbReference type="SMART" id="SM01384">
    <property type="entry name" value="Ribosomal_L15e"/>
    <property type="match status" value="1"/>
</dbReference>
<evidence type="ECO:0000256" key="2">
    <source>
        <dbReference type="ARBA" id="ARBA00022980"/>
    </source>
</evidence>
<dbReference type="Gene3D" id="3.40.1120.10">
    <property type="entry name" value="Ribosomal protein l15e"/>
    <property type="match status" value="1"/>
</dbReference>
<comment type="similarity">
    <text evidence="1 4">Belongs to the eukaryotic ribosomal protein eL15 family.</text>
</comment>
<gene>
    <name evidence="6" type="ORF">E5676_scaffold130G00760</name>
</gene>
<feature type="region of interest" description="Disordered" evidence="5">
    <location>
        <begin position="1"/>
        <end position="42"/>
    </location>
</feature>
<dbReference type="SUPFAM" id="SSF54189">
    <property type="entry name" value="Ribosomal proteins S24e, L23 and L15e"/>
    <property type="match status" value="1"/>
</dbReference>
<dbReference type="PANTHER" id="PTHR11847">
    <property type="entry name" value="RIBOSOMAL PROTEIN L15"/>
    <property type="match status" value="1"/>
</dbReference>
<keyword evidence="6" id="KW-0804">Transcription</keyword>
<accession>A0A5D3D2X2</accession>
<keyword evidence="6" id="KW-0240">DNA-directed RNA polymerase</keyword>
<evidence type="ECO:0000256" key="4">
    <source>
        <dbReference type="RuleBase" id="RU000663"/>
    </source>
</evidence>
<feature type="region of interest" description="Disordered" evidence="5">
    <location>
        <begin position="226"/>
        <end position="252"/>
    </location>
</feature>
<proteinExistence type="inferred from homology"/>
<dbReference type="Pfam" id="PF00827">
    <property type="entry name" value="Ribosomal_L15e"/>
    <property type="match status" value="1"/>
</dbReference>
<dbReference type="EMBL" id="SSTD01008197">
    <property type="protein sequence ID" value="TYK16939.1"/>
    <property type="molecule type" value="Genomic_DNA"/>
</dbReference>
<sequence>MKNQDSSPPRRKVKFAPKSSQRRRPPPPPVQKTEDEDGEGYVAQTRYLLRRANENLGKRANKVEKKSSVQVAFGPGAESTSSSIRTYGVPKVENGSRKNDIEPEVDEDEEFVLPVAMDVNEDGKFFDKKTKDGIAESSSSAMVTKTKRDYKEPWDYQNSYYPTTLPLRMPYSGDHERLDEAEFGQDAMNREYDENSVIPALDLGLQDENTENTKYFFQLPARLPLPKQSSTATGKEKVGNSRSSNSTSSSDLDDLKKLSAGCMGKLLIYKSGAIKLRLGDILYDVSSGSDCSFLQHVVAINTEKGQCCDLGDIGKRVVEPISDSWAYKYVSELWRKKQSDVMRFLQRVRCWEYRQHPSIVRVNHPTRPDKARRLGYKAKQGYVVYRVRVRRGGRKRPVPKGIVYGKPTNQGVTQLKFQRSKRSVAEERAGRKLGGLRVLNSYWINEDSTYKYYEVILVDVAHNAIRNDPRIKWICNPVHKHRELRGLTSAGKKYRGLRGKGHLHHKARPSRRATWKRNNTLSLRRYR</sequence>
<name>A0A5D3D2X2_CUCMM</name>
<evidence type="ECO:0000256" key="5">
    <source>
        <dbReference type="SAM" id="MobiDB-lite"/>
    </source>
</evidence>
<dbReference type="InterPro" id="IPR012678">
    <property type="entry name" value="Ribosomal_uL23/eL15/eS24_sf"/>
</dbReference>
<feature type="compositionally biased region" description="Basic residues" evidence="5">
    <location>
        <begin position="9"/>
        <end position="25"/>
    </location>
</feature>
<dbReference type="InterPro" id="IPR024794">
    <property type="entry name" value="Rbsml_eL15_core_dom_sf"/>
</dbReference>
<dbReference type="GO" id="GO:0003677">
    <property type="term" value="F:DNA binding"/>
    <property type="evidence" value="ECO:0007669"/>
    <property type="project" value="InterPro"/>
</dbReference>
<evidence type="ECO:0000313" key="6">
    <source>
        <dbReference type="EMBL" id="TYK16939.1"/>
    </source>
</evidence>
<comment type="caution">
    <text evidence="6">The sequence shown here is derived from an EMBL/GenBank/DDBJ whole genome shotgun (WGS) entry which is preliminary data.</text>
</comment>
<feature type="region of interest" description="Disordered" evidence="5">
    <location>
        <begin position="74"/>
        <end position="106"/>
    </location>
</feature>
<dbReference type="PANTHER" id="PTHR11847:SF22">
    <property type="entry name" value="LARGE RIBOSOMAL SUBUNIT PROTEIN EL15Y-RELATED"/>
    <property type="match status" value="1"/>
</dbReference>
<dbReference type="GO" id="GO:0006383">
    <property type="term" value="P:transcription by RNA polymerase III"/>
    <property type="evidence" value="ECO:0007669"/>
    <property type="project" value="InterPro"/>
</dbReference>
<dbReference type="Pfam" id="PF05132">
    <property type="entry name" value="RNA_pol_Rpc4"/>
    <property type="match status" value="1"/>
</dbReference>
<dbReference type="InterPro" id="IPR000439">
    <property type="entry name" value="Ribosomal_eL15"/>
</dbReference>
<reference evidence="6 7" key="1">
    <citation type="submission" date="2019-08" db="EMBL/GenBank/DDBJ databases">
        <title>Draft genome sequences of two oriental melons (Cucumis melo L. var makuwa).</title>
        <authorList>
            <person name="Kwon S.-Y."/>
        </authorList>
    </citation>
    <scope>NUCLEOTIDE SEQUENCE [LARGE SCALE GENOMIC DNA]</scope>
    <source>
        <strain evidence="7">cv. Chang Bougi</strain>
        <tissue evidence="6">Leaf</tissue>
    </source>
</reference>
<dbReference type="GO" id="GO:0003735">
    <property type="term" value="F:structural constituent of ribosome"/>
    <property type="evidence" value="ECO:0007669"/>
    <property type="project" value="InterPro"/>
</dbReference>
<feature type="compositionally biased region" description="Low complexity" evidence="5">
    <location>
        <begin position="240"/>
        <end position="250"/>
    </location>
</feature>
<dbReference type="Proteomes" id="UP000321947">
    <property type="component" value="Unassembled WGS sequence"/>
</dbReference>
<dbReference type="GO" id="GO:0003729">
    <property type="term" value="F:mRNA binding"/>
    <property type="evidence" value="ECO:0007669"/>
    <property type="project" value="UniProtKB-ARBA"/>
</dbReference>
<dbReference type="NCBIfam" id="NF003269">
    <property type="entry name" value="PRK04243.1"/>
    <property type="match status" value="1"/>
</dbReference>
<dbReference type="GO" id="GO:0005666">
    <property type="term" value="C:RNA polymerase III complex"/>
    <property type="evidence" value="ECO:0007669"/>
    <property type="project" value="InterPro"/>
</dbReference>
<dbReference type="GO" id="GO:0002181">
    <property type="term" value="P:cytoplasmic translation"/>
    <property type="evidence" value="ECO:0007669"/>
    <property type="project" value="TreeGrafter"/>
</dbReference>
<keyword evidence="2 4" id="KW-0689">Ribosomal protein</keyword>